<dbReference type="EMBL" id="VDFR01000071">
    <property type="protein sequence ID" value="TNC44881.1"/>
    <property type="molecule type" value="Genomic_DNA"/>
</dbReference>
<dbReference type="AlphaFoldDB" id="A0A5C4MEV0"/>
<evidence type="ECO:0000313" key="1">
    <source>
        <dbReference type="EMBL" id="TNC31258.1"/>
    </source>
</evidence>
<organism evidence="1 3">
    <name type="scientific">Mumia zhuanghuii</name>
    <dbReference type="NCBI Taxonomy" id="2585211"/>
    <lineage>
        <taxon>Bacteria</taxon>
        <taxon>Bacillati</taxon>
        <taxon>Actinomycetota</taxon>
        <taxon>Actinomycetes</taxon>
        <taxon>Propionibacteriales</taxon>
        <taxon>Nocardioidaceae</taxon>
        <taxon>Mumia</taxon>
    </lineage>
</organism>
<evidence type="ECO:0000313" key="3">
    <source>
        <dbReference type="Proteomes" id="UP000306740"/>
    </source>
</evidence>
<dbReference type="InterPro" id="IPR019639">
    <property type="entry name" value="DUF2505"/>
</dbReference>
<dbReference type="Proteomes" id="UP000306740">
    <property type="component" value="Unassembled WGS sequence"/>
</dbReference>
<evidence type="ECO:0000313" key="2">
    <source>
        <dbReference type="EMBL" id="TNC44881.1"/>
    </source>
</evidence>
<reference evidence="1 3" key="1">
    <citation type="submission" date="2019-05" db="EMBL/GenBank/DDBJ databases">
        <title>Mumia sp. nov., isolated from the intestinal contents of plateau pika (Ochotona curzoniae) in the Qinghai-Tibet plateau of China.</title>
        <authorList>
            <person name="Tian Z."/>
        </authorList>
    </citation>
    <scope>NUCLEOTIDE SEQUENCE [LARGE SCALE GENOMIC DNA]</scope>
    <source>
        <strain evidence="3">527</strain>
        <strain evidence="1">Z527</strain>
    </source>
</reference>
<proteinExistence type="predicted"/>
<sequence length="177" mass="18990">MAPSRTDPAMMSGMRLHETADYPGATPDQVFSIIRDDDFRAEVCEKVHAIAYEVTVDDQQDEVRVQIDRTMPAEMPDFVKRLTGETVEVRQTEVWGPAAADGSRSGTVRLTIKGQPASMDGTMAINPTPSGAELVVDGDVKVKIPLVGRKIEPEVAKAIVAALQVESAAGRARVAGS</sequence>
<dbReference type="InterPro" id="IPR023393">
    <property type="entry name" value="START-like_dom_sf"/>
</dbReference>
<protein>
    <submittedName>
        <fullName evidence="1">DUF2505 domain-containing protein</fullName>
    </submittedName>
</protein>
<dbReference type="OrthoDB" id="3266819at2"/>
<comment type="caution">
    <text evidence="1">The sequence shown here is derived from an EMBL/GenBank/DDBJ whole genome shotgun (WGS) entry which is preliminary data.</text>
</comment>
<dbReference type="Gene3D" id="3.30.530.20">
    <property type="match status" value="1"/>
</dbReference>
<gene>
    <name evidence="2" type="ORF">FHE65_15725</name>
    <name evidence="1" type="ORF">FHE65_31775</name>
</gene>
<name>A0A5C4MEV0_9ACTN</name>
<dbReference type="EMBL" id="VDFR01000206">
    <property type="protein sequence ID" value="TNC31258.1"/>
    <property type="molecule type" value="Genomic_DNA"/>
</dbReference>
<accession>A0A5C4MEV0</accession>
<dbReference type="Pfam" id="PF10698">
    <property type="entry name" value="DUF2505"/>
    <property type="match status" value="1"/>
</dbReference>